<name>W7T245_9STRA</name>
<feature type="domain" description="NAD(P)-binding" evidence="2">
    <location>
        <begin position="168"/>
        <end position="367"/>
    </location>
</feature>
<dbReference type="Gene3D" id="3.40.50.720">
    <property type="entry name" value="NAD(P)-binding Rossmann-like Domain"/>
    <property type="match status" value="1"/>
</dbReference>
<feature type="compositionally biased region" description="Low complexity" evidence="1">
    <location>
        <begin position="60"/>
        <end position="80"/>
    </location>
</feature>
<dbReference type="AlphaFoldDB" id="W7T245"/>
<keyword evidence="4" id="KW-1185">Reference proteome</keyword>
<evidence type="ECO:0000313" key="3">
    <source>
        <dbReference type="EMBL" id="EWM21120.1"/>
    </source>
</evidence>
<dbReference type="PANTHER" id="PTHR15020:SF50">
    <property type="entry name" value="UPF0659 PROTEIN YMR090W"/>
    <property type="match status" value="1"/>
</dbReference>
<gene>
    <name evidence="3" type="ORF">Naga_100041g26</name>
</gene>
<comment type="caution">
    <text evidence="3">The sequence shown here is derived from an EMBL/GenBank/DDBJ whole genome shotgun (WGS) entry which is preliminary data.</text>
</comment>
<evidence type="ECO:0000256" key="1">
    <source>
        <dbReference type="SAM" id="MobiDB-lite"/>
    </source>
</evidence>
<feature type="region of interest" description="Disordered" evidence="1">
    <location>
        <begin position="60"/>
        <end position="103"/>
    </location>
</feature>
<dbReference type="SUPFAM" id="SSF51735">
    <property type="entry name" value="NAD(P)-binding Rossmann-fold domains"/>
    <property type="match status" value="1"/>
</dbReference>
<reference evidence="3 4" key="1">
    <citation type="journal article" date="2014" name="Mol. Plant">
        <title>Chromosome Scale Genome Assembly and Transcriptome Profiling of Nannochloropsis gaditana in Nitrogen Depletion.</title>
        <authorList>
            <person name="Corteggiani Carpinelli E."/>
            <person name="Telatin A."/>
            <person name="Vitulo N."/>
            <person name="Forcato C."/>
            <person name="D'Angelo M."/>
            <person name="Schiavon R."/>
            <person name="Vezzi A."/>
            <person name="Giacometti G.M."/>
            <person name="Morosinotto T."/>
            <person name="Valle G."/>
        </authorList>
    </citation>
    <scope>NUCLEOTIDE SEQUENCE [LARGE SCALE GENOMIC DNA]</scope>
    <source>
        <strain evidence="3 4">B-31</strain>
    </source>
</reference>
<sequence>MKLGQTLAFAFIVCLQMAWSFAFLRLDLCRQPASPPSSVARRRALSFSFGGRDRCQYFMSTDNDNSVSSDSEPSPNSSPFPDDRPLNSVEQRRVTRAAKTDKARKLSKNARLMDDFFGKRLGQGSVFYGERLSDLDDEEYARKVEASNDNDERLEVRALRDNPVLVVGATGKTGQWVVTDLLSKGFSVRAFVRNLDKAEDLFGWDGSNLDVFEGNVKDLASLTEATRGALAVIYCAGSREIIGPNAFQQVDGLGVENAVKAAQLSGGEEPGSEPSVRKFILLSSIGVSRPEEYGFLGKLLGDPLRAKARGEAAVRRSGLESYCIVRGGGLRDGDGTKRAIEIAQGDVFGKCGVSRLDLAQVLVQVLVQDVNNVTFEVKNDDSRREDQARLNEILSTADQRQIVEYFLREDAKEEEMWARRLQALKPDII</sequence>
<dbReference type="Pfam" id="PF13460">
    <property type="entry name" value="NAD_binding_10"/>
    <property type="match status" value="1"/>
</dbReference>
<dbReference type="PANTHER" id="PTHR15020">
    <property type="entry name" value="FLAVIN REDUCTASE-RELATED"/>
    <property type="match status" value="1"/>
</dbReference>
<dbReference type="OrthoDB" id="426386at2759"/>
<dbReference type="Proteomes" id="UP000019335">
    <property type="component" value="Unassembled WGS sequence"/>
</dbReference>
<protein>
    <recommendedName>
        <fullName evidence="2">NAD(P)-binding domain-containing protein</fullName>
    </recommendedName>
</protein>
<organism evidence="3 4">
    <name type="scientific">Nannochloropsis gaditana</name>
    <dbReference type="NCBI Taxonomy" id="72520"/>
    <lineage>
        <taxon>Eukaryota</taxon>
        <taxon>Sar</taxon>
        <taxon>Stramenopiles</taxon>
        <taxon>Ochrophyta</taxon>
        <taxon>Eustigmatophyceae</taxon>
        <taxon>Eustigmatales</taxon>
        <taxon>Monodopsidaceae</taxon>
        <taxon>Nannochloropsis</taxon>
    </lineage>
</organism>
<dbReference type="InterPro" id="IPR036291">
    <property type="entry name" value="NAD(P)-bd_dom_sf"/>
</dbReference>
<proteinExistence type="predicted"/>
<feature type="compositionally biased region" description="Basic and acidic residues" evidence="1">
    <location>
        <begin position="81"/>
        <end position="103"/>
    </location>
</feature>
<dbReference type="InterPro" id="IPR016040">
    <property type="entry name" value="NAD(P)-bd_dom"/>
</dbReference>
<evidence type="ECO:0000259" key="2">
    <source>
        <dbReference type="Pfam" id="PF13460"/>
    </source>
</evidence>
<evidence type="ECO:0000313" key="4">
    <source>
        <dbReference type="Proteomes" id="UP000019335"/>
    </source>
</evidence>
<dbReference type="EMBL" id="AZIL01002630">
    <property type="protein sequence ID" value="EWM21120.1"/>
    <property type="molecule type" value="Genomic_DNA"/>
</dbReference>
<accession>W7T245</accession>